<evidence type="ECO:0000313" key="2">
    <source>
        <dbReference type="EMBL" id="KIW03685.1"/>
    </source>
</evidence>
<protein>
    <submittedName>
        <fullName evidence="2">Uncharacterized protein</fullName>
    </submittedName>
</protein>
<dbReference type="PANTHER" id="PTHR42037:SF1">
    <property type="match status" value="1"/>
</dbReference>
<dbReference type="GeneID" id="27312977"/>
<evidence type="ECO:0000313" key="3">
    <source>
        <dbReference type="Proteomes" id="UP000053259"/>
    </source>
</evidence>
<feature type="region of interest" description="Disordered" evidence="1">
    <location>
        <begin position="1"/>
        <end position="26"/>
    </location>
</feature>
<dbReference type="PANTHER" id="PTHR42037">
    <property type="match status" value="1"/>
</dbReference>
<dbReference type="OrthoDB" id="3251507at2759"/>
<reference evidence="2 3" key="1">
    <citation type="submission" date="2015-01" db="EMBL/GenBank/DDBJ databases">
        <title>The Genome Sequence of Ochroconis gallopava CBS43764.</title>
        <authorList>
            <consortium name="The Broad Institute Genomics Platform"/>
            <person name="Cuomo C."/>
            <person name="de Hoog S."/>
            <person name="Gorbushina A."/>
            <person name="Stielow B."/>
            <person name="Teixiera M."/>
            <person name="Abouelleil A."/>
            <person name="Chapman S.B."/>
            <person name="Priest M."/>
            <person name="Young S.K."/>
            <person name="Wortman J."/>
            <person name="Nusbaum C."/>
            <person name="Birren B."/>
        </authorList>
    </citation>
    <scope>NUCLEOTIDE SEQUENCE [LARGE SCALE GENOMIC DNA]</scope>
    <source>
        <strain evidence="2 3">CBS 43764</strain>
    </source>
</reference>
<organism evidence="2 3">
    <name type="scientific">Verruconis gallopava</name>
    <dbReference type="NCBI Taxonomy" id="253628"/>
    <lineage>
        <taxon>Eukaryota</taxon>
        <taxon>Fungi</taxon>
        <taxon>Dikarya</taxon>
        <taxon>Ascomycota</taxon>
        <taxon>Pezizomycotina</taxon>
        <taxon>Dothideomycetes</taxon>
        <taxon>Pleosporomycetidae</taxon>
        <taxon>Venturiales</taxon>
        <taxon>Sympoventuriaceae</taxon>
        <taxon>Verruconis</taxon>
    </lineage>
</organism>
<sequence>MANKKSKARTKVRDVDTVGGERPPKATPRLYPRVRLLNRFYEPLVLLSVLGRTRGEHLRANLPRGSNLDQWSIKHVRRLFLFKAAYLCDFRKGGDTVTAMAIEGRPEGKIIWVASNTSPEPKIIPFMQELLSRLSRADETDADVERRVDDAAKFCIGFASHRIKNYASFICSKIEKCKSLFERRPLQNSKYMPLFRWLENFMRLRDSYFKLCRFAYDQRRCGEMKLLEELCKEPDFHPDQDSFHFHFKMLRHYVGRLGHHIKAVKMLVLCMPRLSNLFDGIKIRPIPTPSSFEVPLTDDMTNIDRIVIRLLPSGSEQVAHYQRTLQEMDTKFKVMDRFMEKYQDPNLKPRVHAEVQVAAFFENRQLRFEDSDPFIASSKPSCYCCFLYFRRHHPNFVTPPAHQNIHLNWGLPDFQDDIKQRDILNSMIPDIRRDLLDQIDQKQPNLFMHPDSTTGITESLMDLSDEAMSVLDSDDSSVFDRNSGRCSADESSRSLLTDIVDSESIETSSRPLNDDEDITATADWLGQLQVNDDDGASDDNWQDSSDGGGVPL</sequence>
<feature type="compositionally biased region" description="Acidic residues" evidence="1">
    <location>
        <begin position="531"/>
        <end position="541"/>
    </location>
</feature>
<accession>A0A0D2AAR5</accession>
<dbReference type="Pfam" id="PF14441">
    <property type="entry name" value="OTT_1508_deam"/>
    <property type="match status" value="1"/>
</dbReference>
<feature type="region of interest" description="Disordered" evidence="1">
    <location>
        <begin position="529"/>
        <end position="552"/>
    </location>
</feature>
<dbReference type="AlphaFoldDB" id="A0A0D2AAR5"/>
<dbReference type="RefSeq" id="XP_016213554.1">
    <property type="nucleotide sequence ID" value="XM_016358453.1"/>
</dbReference>
<dbReference type="EMBL" id="KN847543">
    <property type="protein sequence ID" value="KIW03685.1"/>
    <property type="molecule type" value="Genomic_DNA"/>
</dbReference>
<dbReference type="InterPro" id="IPR027796">
    <property type="entry name" value="OTT_1508_deam-like"/>
</dbReference>
<keyword evidence="3" id="KW-1185">Reference proteome</keyword>
<dbReference type="InParanoid" id="A0A0D2AAR5"/>
<evidence type="ECO:0000256" key="1">
    <source>
        <dbReference type="SAM" id="MobiDB-lite"/>
    </source>
</evidence>
<gene>
    <name evidence="2" type="ORF">PV09_05004</name>
</gene>
<dbReference type="VEuPathDB" id="FungiDB:PV09_05004"/>
<dbReference type="STRING" id="253628.A0A0D2AAR5"/>
<proteinExistence type="predicted"/>
<dbReference type="Proteomes" id="UP000053259">
    <property type="component" value="Unassembled WGS sequence"/>
</dbReference>
<feature type="compositionally biased region" description="Basic residues" evidence="1">
    <location>
        <begin position="1"/>
        <end position="10"/>
    </location>
</feature>
<name>A0A0D2AAR5_9PEZI</name>